<gene>
    <name evidence="1" type="ORF">D910_11286</name>
</gene>
<dbReference type="Proteomes" id="UP000030742">
    <property type="component" value="Unassembled WGS sequence"/>
</dbReference>
<sequence>MTVFGAVYFITLITMKQPINEGEAADTANTRSLPFRMLDLNHQIDGIRRC</sequence>
<name>U4UUV9_DENPD</name>
<accession>U4UUV9</accession>
<dbReference type="EMBL" id="KB632375">
    <property type="protein sequence ID" value="ERL94001.1"/>
    <property type="molecule type" value="Genomic_DNA"/>
</dbReference>
<protein>
    <submittedName>
        <fullName evidence="1">Uncharacterized protein</fullName>
    </submittedName>
</protein>
<reference evidence="1 2" key="1">
    <citation type="journal article" date="2013" name="Genome Biol.">
        <title>Draft genome of the mountain pine beetle, Dendroctonus ponderosae Hopkins, a major forest pest.</title>
        <authorList>
            <person name="Keeling C.I."/>
            <person name="Yuen M.M."/>
            <person name="Liao N.Y."/>
            <person name="Docking T.R."/>
            <person name="Chan S.K."/>
            <person name="Taylor G.A."/>
            <person name="Palmquist D.L."/>
            <person name="Jackman S.D."/>
            <person name="Nguyen A."/>
            <person name="Li M."/>
            <person name="Henderson H."/>
            <person name="Janes J.K."/>
            <person name="Zhao Y."/>
            <person name="Pandoh P."/>
            <person name="Moore R."/>
            <person name="Sperling F.A."/>
            <person name="Huber D.P."/>
            <person name="Birol I."/>
            <person name="Jones S.J."/>
            <person name="Bohlmann J."/>
        </authorList>
    </citation>
    <scope>NUCLEOTIDE SEQUENCE</scope>
</reference>
<proteinExistence type="predicted"/>
<evidence type="ECO:0000313" key="2">
    <source>
        <dbReference type="Proteomes" id="UP000030742"/>
    </source>
</evidence>
<dbReference type="AlphaFoldDB" id="U4UUV9"/>
<evidence type="ECO:0000313" key="1">
    <source>
        <dbReference type="EMBL" id="ERL94001.1"/>
    </source>
</evidence>
<organism evidence="1 2">
    <name type="scientific">Dendroctonus ponderosae</name>
    <name type="common">Mountain pine beetle</name>
    <dbReference type="NCBI Taxonomy" id="77166"/>
    <lineage>
        <taxon>Eukaryota</taxon>
        <taxon>Metazoa</taxon>
        <taxon>Ecdysozoa</taxon>
        <taxon>Arthropoda</taxon>
        <taxon>Hexapoda</taxon>
        <taxon>Insecta</taxon>
        <taxon>Pterygota</taxon>
        <taxon>Neoptera</taxon>
        <taxon>Endopterygota</taxon>
        <taxon>Coleoptera</taxon>
        <taxon>Polyphaga</taxon>
        <taxon>Cucujiformia</taxon>
        <taxon>Curculionidae</taxon>
        <taxon>Scolytinae</taxon>
        <taxon>Dendroctonus</taxon>
    </lineage>
</organism>